<keyword evidence="2" id="KW-1185">Reference proteome</keyword>
<reference evidence="1 2" key="1">
    <citation type="journal article" date="2011" name="J. Bacteriol.">
        <title>Genome sequence of 'Pedosphaera parvula' Ellin514, an aerobic Verrucomicrobial isolate from pasture soil.</title>
        <authorList>
            <person name="Kant R."/>
            <person name="van Passel M.W."/>
            <person name="Sangwan P."/>
            <person name="Palva A."/>
            <person name="Lucas S."/>
            <person name="Copeland A."/>
            <person name="Lapidus A."/>
            <person name="Glavina Del Rio T."/>
            <person name="Dalin E."/>
            <person name="Tice H."/>
            <person name="Bruce D."/>
            <person name="Goodwin L."/>
            <person name="Pitluck S."/>
            <person name="Chertkov O."/>
            <person name="Larimer F.W."/>
            <person name="Land M.L."/>
            <person name="Hauser L."/>
            <person name="Brettin T.S."/>
            <person name="Detter J.C."/>
            <person name="Han S."/>
            <person name="de Vos W.M."/>
            <person name="Janssen P.H."/>
            <person name="Smidt H."/>
        </authorList>
    </citation>
    <scope>NUCLEOTIDE SEQUENCE [LARGE SCALE GENOMIC DNA]</scope>
    <source>
        <strain evidence="1 2">Ellin514</strain>
    </source>
</reference>
<dbReference type="AlphaFoldDB" id="B9XJB6"/>
<dbReference type="EMBL" id="ABOX02000020">
    <property type="protein sequence ID" value="EEF60154.1"/>
    <property type="molecule type" value="Genomic_DNA"/>
</dbReference>
<gene>
    <name evidence="1" type="ORF">Cflav_PD3213</name>
</gene>
<dbReference type="Proteomes" id="UP000003688">
    <property type="component" value="Unassembled WGS sequence"/>
</dbReference>
<proteinExistence type="predicted"/>
<sequence length="52" mass="5818">MQICYSFLSGIQDISNPFEDKWQEVFPFIGCQCALTDLETSAPGETIISFPV</sequence>
<comment type="caution">
    <text evidence="1">The sequence shown here is derived from an EMBL/GenBank/DDBJ whole genome shotgun (WGS) entry which is preliminary data.</text>
</comment>
<evidence type="ECO:0000313" key="2">
    <source>
        <dbReference type="Proteomes" id="UP000003688"/>
    </source>
</evidence>
<evidence type="ECO:0000313" key="1">
    <source>
        <dbReference type="EMBL" id="EEF60154.1"/>
    </source>
</evidence>
<protein>
    <submittedName>
        <fullName evidence="1">Uncharacterized protein</fullName>
    </submittedName>
</protein>
<accession>B9XJB6</accession>
<name>B9XJB6_PEDPL</name>
<organism evidence="1 2">
    <name type="scientific">Pedosphaera parvula (strain Ellin514)</name>
    <dbReference type="NCBI Taxonomy" id="320771"/>
    <lineage>
        <taxon>Bacteria</taxon>
        <taxon>Pseudomonadati</taxon>
        <taxon>Verrucomicrobiota</taxon>
        <taxon>Pedosphaerae</taxon>
        <taxon>Pedosphaerales</taxon>
        <taxon>Pedosphaeraceae</taxon>
        <taxon>Pedosphaera</taxon>
    </lineage>
</organism>